<reference evidence="5 6" key="1">
    <citation type="submission" date="2024-04" db="EMBL/GenBank/DDBJ databases">
        <title>genome sequences of Mucor flavus KT1a and Helicostylum pulchrum KT1b strains isolated from the surface of a dry-aged beef.</title>
        <authorList>
            <person name="Toyotome T."/>
            <person name="Hosono M."/>
            <person name="Torimaru M."/>
            <person name="Fukuda K."/>
            <person name="Mikami N."/>
        </authorList>
    </citation>
    <scope>NUCLEOTIDE SEQUENCE [LARGE SCALE GENOMIC DNA]</scope>
    <source>
        <strain evidence="5 6">KT1a</strain>
    </source>
</reference>
<keyword evidence="6" id="KW-1185">Reference proteome</keyword>
<evidence type="ECO:0000259" key="4">
    <source>
        <dbReference type="Pfam" id="PF10342"/>
    </source>
</evidence>
<feature type="region of interest" description="Disordered" evidence="2">
    <location>
        <begin position="120"/>
        <end position="230"/>
    </location>
</feature>
<feature type="compositionally biased region" description="Basic residues" evidence="2">
    <location>
        <begin position="120"/>
        <end position="154"/>
    </location>
</feature>
<evidence type="ECO:0000256" key="1">
    <source>
        <dbReference type="ARBA" id="ARBA00022729"/>
    </source>
</evidence>
<sequence length="230" mass="25006">MMLKSSAVFLTLTAALELVLASSVSITTPEPKDTWEIGSTVQIKWDVNEVSNSSIRLLYASGPPQSLTVNGLIAENVDPSLGTYSWKIPSSVKAKKYVIEAGPSDKDLSFAGYITIKKPTKKPTKKTTKKPTKKTTKKTTKKNITTKKVVKTNTKRPSAVCVGFPTRGEGVEGSVRCHSVPKAEAQHKKSDKKTTKKTSKKTTKKTSKKTTKKSSKKTTKKSKSVTADSK</sequence>
<dbReference type="InterPro" id="IPR018466">
    <property type="entry name" value="Kre9/Knh1-like_N"/>
</dbReference>
<comment type="caution">
    <text evidence="5">The sequence shown here is derived from an EMBL/GenBank/DDBJ whole genome shotgun (WGS) entry which is preliminary data.</text>
</comment>
<gene>
    <name evidence="5" type="ORF">MFLAVUS_002956</name>
</gene>
<keyword evidence="1 3" id="KW-0732">Signal</keyword>
<evidence type="ECO:0000313" key="6">
    <source>
        <dbReference type="Proteomes" id="UP001473302"/>
    </source>
</evidence>
<proteinExistence type="predicted"/>
<dbReference type="InterPro" id="IPR052982">
    <property type="entry name" value="SRP1/TIP1-like"/>
</dbReference>
<evidence type="ECO:0000313" key="5">
    <source>
        <dbReference type="EMBL" id="GAA5809546.1"/>
    </source>
</evidence>
<evidence type="ECO:0000256" key="3">
    <source>
        <dbReference type="SAM" id="SignalP"/>
    </source>
</evidence>
<dbReference type="EMBL" id="BAABUK010000005">
    <property type="protein sequence ID" value="GAA5809546.1"/>
    <property type="molecule type" value="Genomic_DNA"/>
</dbReference>
<feature type="signal peptide" evidence="3">
    <location>
        <begin position="1"/>
        <end position="21"/>
    </location>
</feature>
<dbReference type="PANTHER" id="PTHR40633">
    <property type="entry name" value="MATRIX PROTEIN, PUTATIVE (AFU_ORTHOLOGUE AFUA_8G05410)-RELATED"/>
    <property type="match status" value="1"/>
</dbReference>
<protein>
    <recommendedName>
        <fullName evidence="4">Yeast cell wall synthesis Kre9/Knh1-like N-terminal domain-containing protein</fullName>
    </recommendedName>
</protein>
<dbReference type="Proteomes" id="UP001473302">
    <property type="component" value="Unassembled WGS sequence"/>
</dbReference>
<name>A0ABP9YRP5_9FUNG</name>
<feature type="compositionally biased region" description="Basic residues" evidence="2">
    <location>
        <begin position="189"/>
        <end position="223"/>
    </location>
</feature>
<feature type="chain" id="PRO_5047044497" description="Yeast cell wall synthesis Kre9/Knh1-like N-terminal domain-containing protein" evidence="3">
    <location>
        <begin position="22"/>
        <end position="230"/>
    </location>
</feature>
<accession>A0ABP9YRP5</accession>
<dbReference type="PANTHER" id="PTHR40633:SF6">
    <property type="entry name" value="MATRIX PROTEIN, PUTATIVE (AFU_ORTHOLOGUE AFUA_8G05410)-RELATED"/>
    <property type="match status" value="1"/>
</dbReference>
<feature type="domain" description="Yeast cell wall synthesis Kre9/Knh1-like N-terminal" evidence="4">
    <location>
        <begin position="28"/>
        <end position="105"/>
    </location>
</feature>
<evidence type="ECO:0000256" key="2">
    <source>
        <dbReference type="SAM" id="MobiDB-lite"/>
    </source>
</evidence>
<dbReference type="Pfam" id="PF10342">
    <property type="entry name" value="Kre9_KNH"/>
    <property type="match status" value="1"/>
</dbReference>
<organism evidence="5 6">
    <name type="scientific">Mucor flavus</name>
    <dbReference type="NCBI Taxonomy" id="439312"/>
    <lineage>
        <taxon>Eukaryota</taxon>
        <taxon>Fungi</taxon>
        <taxon>Fungi incertae sedis</taxon>
        <taxon>Mucoromycota</taxon>
        <taxon>Mucoromycotina</taxon>
        <taxon>Mucoromycetes</taxon>
        <taxon>Mucorales</taxon>
        <taxon>Mucorineae</taxon>
        <taxon>Mucoraceae</taxon>
        <taxon>Mucor</taxon>
    </lineage>
</organism>